<dbReference type="Proteomes" id="UP000053766">
    <property type="component" value="Unassembled WGS sequence"/>
</dbReference>
<organism evidence="1 2">
    <name type="scientific">Dictyocaulus viviparus</name>
    <name type="common">Bovine lungworm</name>
    <dbReference type="NCBI Taxonomy" id="29172"/>
    <lineage>
        <taxon>Eukaryota</taxon>
        <taxon>Metazoa</taxon>
        <taxon>Ecdysozoa</taxon>
        <taxon>Nematoda</taxon>
        <taxon>Chromadorea</taxon>
        <taxon>Rhabditida</taxon>
        <taxon>Rhabditina</taxon>
        <taxon>Rhabditomorpha</taxon>
        <taxon>Strongyloidea</taxon>
        <taxon>Metastrongylidae</taxon>
        <taxon>Dictyocaulus</taxon>
    </lineage>
</organism>
<reference evidence="2" key="2">
    <citation type="journal article" date="2016" name="Sci. Rep.">
        <title>Dictyocaulus viviparus genome, variome and transcriptome elucidate lungworm biology and support future intervention.</title>
        <authorList>
            <person name="McNulty S.N."/>
            <person name="Strube C."/>
            <person name="Rosa B.A."/>
            <person name="Martin J.C."/>
            <person name="Tyagi R."/>
            <person name="Choi Y.J."/>
            <person name="Wang Q."/>
            <person name="Hallsworth Pepin K."/>
            <person name="Zhang X."/>
            <person name="Ozersky P."/>
            <person name="Wilson R.K."/>
            <person name="Sternberg P.W."/>
            <person name="Gasser R.B."/>
            <person name="Mitreva M."/>
        </authorList>
    </citation>
    <scope>NUCLEOTIDE SEQUENCE [LARGE SCALE GENOMIC DNA]</scope>
    <source>
        <strain evidence="2">HannoverDv2000</strain>
    </source>
</reference>
<dbReference type="AlphaFoldDB" id="A0A0D8Y276"/>
<evidence type="ECO:0000313" key="2">
    <source>
        <dbReference type="Proteomes" id="UP000053766"/>
    </source>
</evidence>
<dbReference type="EMBL" id="KN716197">
    <property type="protein sequence ID" value="KJH50795.1"/>
    <property type="molecule type" value="Genomic_DNA"/>
</dbReference>
<reference evidence="1 2" key="1">
    <citation type="submission" date="2013-11" db="EMBL/GenBank/DDBJ databases">
        <title>Draft genome of the bovine lungworm Dictyocaulus viviparus.</title>
        <authorList>
            <person name="Mitreva M."/>
        </authorList>
    </citation>
    <scope>NUCLEOTIDE SEQUENCE [LARGE SCALE GENOMIC DNA]</scope>
    <source>
        <strain evidence="1 2">HannoverDv2000</strain>
    </source>
</reference>
<evidence type="ECO:0000313" key="1">
    <source>
        <dbReference type="EMBL" id="KJH50795.1"/>
    </source>
</evidence>
<accession>A0A0D8Y276</accession>
<sequence length="154" mass="17120">MMNHARRQLEPALVHVVGVAAVHVVEVGADHVDVEGLVDEVAKYGIFAQCLFISCSLQNSSSYSVVFSTIVVDFSMLLFVYYTCLRSPIIIGVFYNNKFSLFFIKCTLYRLPLFIGKFHFWYVGGMLGVNVGLQELGTTVLSQPEIGQSMPIAE</sequence>
<proteinExistence type="predicted"/>
<keyword evidence="2" id="KW-1185">Reference proteome</keyword>
<protein>
    <submittedName>
        <fullName evidence="1">Uncharacterized protein</fullName>
    </submittedName>
</protein>
<name>A0A0D8Y276_DICVI</name>
<gene>
    <name evidence="1" type="ORF">DICVIV_03044</name>
</gene>